<proteinExistence type="evidence at transcript level"/>
<sequence>MRNCPKSRTSNRSTFTWALASSWFSHRYWVIHIFYRLYTRPDRQPLERARSKNVDLKRPQYYFSRSCCNTDIDELTEKSGLPEELKKLITLEFASHRKHVQVIKHDAMEKIRRHVLDTASMETRITAITVSIRNQQRHIEEKRTDKTARVLLKENIDKRKALLKRLRAADYKRFEWLLEKLDLVYHATPNPIIPITKKDSLIKLTQIYCDNIRKQQLDDYKKELEKEKVLFDEEKKQTLKWIEEEEKVLGLKQ</sequence>
<comment type="similarity">
    <text evidence="2 9">Belongs to the universal ribosomal protein uS15 family.</text>
</comment>
<keyword evidence="3" id="KW-0809">Transit peptide</keyword>
<dbReference type="Gene3D" id="1.10.287.10">
    <property type="entry name" value="S15/NS1, RNA-binding"/>
    <property type="match status" value="1"/>
</dbReference>
<gene>
    <name evidence="10" type="primary">EOG090X09BQ</name>
</gene>
<dbReference type="PANTHER" id="PTHR46685:SF1">
    <property type="entry name" value="SMALL RIBOSOMAL SUBUNIT PROTEIN US15M"/>
    <property type="match status" value="1"/>
</dbReference>
<name>A0A4Y7LP67_9CRUS</name>
<dbReference type="AlphaFoldDB" id="A0A4Y7LP67"/>
<evidence type="ECO:0000256" key="1">
    <source>
        <dbReference type="ARBA" id="ARBA00004173"/>
    </source>
</evidence>
<dbReference type="SUPFAM" id="SSF47060">
    <property type="entry name" value="S15/NS1 RNA-binding domain"/>
    <property type="match status" value="1"/>
</dbReference>
<dbReference type="InterPro" id="IPR000589">
    <property type="entry name" value="Ribosomal_uS15"/>
</dbReference>
<evidence type="ECO:0000256" key="7">
    <source>
        <dbReference type="ARBA" id="ARBA00035249"/>
    </source>
</evidence>
<evidence type="ECO:0000256" key="2">
    <source>
        <dbReference type="ARBA" id="ARBA00008434"/>
    </source>
</evidence>
<dbReference type="InterPro" id="IPR052137">
    <property type="entry name" value="uS15_ribosomal"/>
</dbReference>
<dbReference type="EMBL" id="LR000295">
    <property type="protein sequence ID" value="SVE69914.1"/>
    <property type="molecule type" value="mRNA"/>
</dbReference>
<dbReference type="Pfam" id="PF00312">
    <property type="entry name" value="Ribosomal_S15"/>
    <property type="match status" value="1"/>
</dbReference>
<dbReference type="GO" id="GO:0032543">
    <property type="term" value="P:mitochondrial translation"/>
    <property type="evidence" value="ECO:0007669"/>
    <property type="project" value="TreeGrafter"/>
</dbReference>
<organism evidence="10">
    <name type="scientific">Eubosmina coregoni</name>
    <dbReference type="NCBI Taxonomy" id="186181"/>
    <lineage>
        <taxon>Eukaryota</taxon>
        <taxon>Metazoa</taxon>
        <taxon>Ecdysozoa</taxon>
        <taxon>Arthropoda</taxon>
        <taxon>Crustacea</taxon>
        <taxon>Branchiopoda</taxon>
        <taxon>Diplostraca</taxon>
        <taxon>Cladocera</taxon>
        <taxon>Anomopoda</taxon>
        <taxon>Bosminidae</taxon>
        <taxon>Eubosmina</taxon>
    </lineage>
</organism>
<reference evidence="10" key="1">
    <citation type="submission" date="2018-08" db="EMBL/GenBank/DDBJ databases">
        <authorList>
            <person name="Cornetti L."/>
        </authorList>
    </citation>
    <scope>NUCLEOTIDE SEQUENCE</scope>
    <source>
        <strain evidence="10">FI-BAL1-1</strain>
    </source>
</reference>
<keyword evidence="5" id="KW-0496">Mitochondrion</keyword>
<comment type="subcellular location">
    <subcellularLocation>
        <location evidence="1">Mitochondrion</location>
    </subcellularLocation>
</comment>
<evidence type="ECO:0000256" key="5">
    <source>
        <dbReference type="ARBA" id="ARBA00023128"/>
    </source>
</evidence>
<accession>A0A4Y7LP67</accession>
<dbReference type="GO" id="GO:0005763">
    <property type="term" value="C:mitochondrial small ribosomal subunit"/>
    <property type="evidence" value="ECO:0007669"/>
    <property type="project" value="TreeGrafter"/>
</dbReference>
<dbReference type="SMART" id="SM01387">
    <property type="entry name" value="Ribosomal_S15"/>
    <property type="match status" value="1"/>
</dbReference>
<keyword evidence="4 9" id="KW-0689">Ribosomal protein</keyword>
<evidence type="ECO:0000256" key="6">
    <source>
        <dbReference type="ARBA" id="ARBA00023274"/>
    </source>
</evidence>
<evidence type="ECO:0000256" key="9">
    <source>
        <dbReference type="RuleBase" id="RU003919"/>
    </source>
</evidence>
<dbReference type="GO" id="GO:0003723">
    <property type="term" value="F:RNA binding"/>
    <property type="evidence" value="ECO:0007669"/>
    <property type="project" value="TreeGrafter"/>
</dbReference>
<evidence type="ECO:0000256" key="8">
    <source>
        <dbReference type="ARBA" id="ARBA00035528"/>
    </source>
</evidence>
<protein>
    <recommendedName>
        <fullName evidence="7">Small ribosomal subunit protein uS15m</fullName>
    </recommendedName>
    <alternativeName>
        <fullName evidence="8">28S ribosomal protein S15, mitochondrial</fullName>
    </alternativeName>
</protein>
<dbReference type="PANTHER" id="PTHR46685">
    <property type="entry name" value="28S RIBOSOMAL PROTEIN S15, MITOCHONDRIAL"/>
    <property type="match status" value="1"/>
</dbReference>
<evidence type="ECO:0000256" key="3">
    <source>
        <dbReference type="ARBA" id="ARBA00022946"/>
    </source>
</evidence>
<dbReference type="GO" id="GO:0003735">
    <property type="term" value="F:structural constituent of ribosome"/>
    <property type="evidence" value="ECO:0007669"/>
    <property type="project" value="InterPro"/>
</dbReference>
<keyword evidence="6 9" id="KW-0687">Ribonucleoprotein</keyword>
<dbReference type="InterPro" id="IPR009068">
    <property type="entry name" value="uS15_NS1_RNA-bd_sf"/>
</dbReference>
<evidence type="ECO:0000313" key="10">
    <source>
        <dbReference type="EMBL" id="SVE69914.1"/>
    </source>
</evidence>
<evidence type="ECO:0000256" key="4">
    <source>
        <dbReference type="ARBA" id="ARBA00022980"/>
    </source>
</evidence>